<protein>
    <submittedName>
        <fullName evidence="2">Uncharacterized protein</fullName>
    </submittedName>
</protein>
<feature type="transmembrane region" description="Helical" evidence="1">
    <location>
        <begin position="42"/>
        <end position="65"/>
    </location>
</feature>
<gene>
    <name evidence="2" type="ORF">BDQ12DRAFT_260551</name>
</gene>
<evidence type="ECO:0000313" key="2">
    <source>
        <dbReference type="EMBL" id="TFK36166.1"/>
    </source>
</evidence>
<proteinExistence type="predicted"/>
<reference evidence="2 3" key="1">
    <citation type="journal article" date="2019" name="Nat. Ecol. Evol.">
        <title>Megaphylogeny resolves global patterns of mushroom evolution.</title>
        <authorList>
            <person name="Varga T."/>
            <person name="Krizsan K."/>
            <person name="Foldi C."/>
            <person name="Dima B."/>
            <person name="Sanchez-Garcia M."/>
            <person name="Sanchez-Ramirez S."/>
            <person name="Szollosi G.J."/>
            <person name="Szarkandi J.G."/>
            <person name="Papp V."/>
            <person name="Albert L."/>
            <person name="Andreopoulos W."/>
            <person name="Angelini C."/>
            <person name="Antonin V."/>
            <person name="Barry K.W."/>
            <person name="Bougher N.L."/>
            <person name="Buchanan P."/>
            <person name="Buyck B."/>
            <person name="Bense V."/>
            <person name="Catcheside P."/>
            <person name="Chovatia M."/>
            <person name="Cooper J."/>
            <person name="Damon W."/>
            <person name="Desjardin D."/>
            <person name="Finy P."/>
            <person name="Geml J."/>
            <person name="Haridas S."/>
            <person name="Hughes K."/>
            <person name="Justo A."/>
            <person name="Karasinski D."/>
            <person name="Kautmanova I."/>
            <person name="Kiss B."/>
            <person name="Kocsube S."/>
            <person name="Kotiranta H."/>
            <person name="LaButti K.M."/>
            <person name="Lechner B.E."/>
            <person name="Liimatainen K."/>
            <person name="Lipzen A."/>
            <person name="Lukacs Z."/>
            <person name="Mihaltcheva S."/>
            <person name="Morgado L.N."/>
            <person name="Niskanen T."/>
            <person name="Noordeloos M.E."/>
            <person name="Ohm R.A."/>
            <person name="Ortiz-Santana B."/>
            <person name="Ovrebo C."/>
            <person name="Racz N."/>
            <person name="Riley R."/>
            <person name="Savchenko A."/>
            <person name="Shiryaev A."/>
            <person name="Soop K."/>
            <person name="Spirin V."/>
            <person name="Szebenyi C."/>
            <person name="Tomsovsky M."/>
            <person name="Tulloss R.E."/>
            <person name="Uehling J."/>
            <person name="Grigoriev I.V."/>
            <person name="Vagvolgyi C."/>
            <person name="Papp T."/>
            <person name="Martin F.M."/>
            <person name="Miettinen O."/>
            <person name="Hibbett D.S."/>
            <person name="Nagy L.G."/>
        </authorList>
    </citation>
    <scope>NUCLEOTIDE SEQUENCE [LARGE SCALE GENOMIC DNA]</scope>
    <source>
        <strain evidence="2 3">CBS 166.37</strain>
    </source>
</reference>
<dbReference type="EMBL" id="ML213616">
    <property type="protein sequence ID" value="TFK36166.1"/>
    <property type="molecule type" value="Genomic_DNA"/>
</dbReference>
<accession>A0A5C3LVM7</accession>
<feature type="transmembrane region" description="Helical" evidence="1">
    <location>
        <begin position="97"/>
        <end position="114"/>
    </location>
</feature>
<dbReference type="Proteomes" id="UP000308652">
    <property type="component" value="Unassembled WGS sequence"/>
</dbReference>
<evidence type="ECO:0000313" key="3">
    <source>
        <dbReference type="Proteomes" id="UP000308652"/>
    </source>
</evidence>
<keyword evidence="1" id="KW-0812">Transmembrane</keyword>
<sequence length="117" mass="13510">MQGASSTLLEWVVAICLENPLYTPQICCMSEWANAARGTDYYIMYLGYTYILFVIKFISLSILALDGYPPFFVFTLPSFCQHPKPVICRSTSRRVKLWYLCLSYVWPLGVILYVNEL</sequence>
<keyword evidence="1" id="KW-1133">Transmembrane helix</keyword>
<keyword evidence="1" id="KW-0472">Membrane</keyword>
<evidence type="ECO:0000256" key="1">
    <source>
        <dbReference type="SAM" id="Phobius"/>
    </source>
</evidence>
<dbReference type="AlphaFoldDB" id="A0A5C3LVM7"/>
<name>A0A5C3LVM7_9AGAR</name>
<organism evidence="2 3">
    <name type="scientific">Crucibulum laeve</name>
    <dbReference type="NCBI Taxonomy" id="68775"/>
    <lineage>
        <taxon>Eukaryota</taxon>
        <taxon>Fungi</taxon>
        <taxon>Dikarya</taxon>
        <taxon>Basidiomycota</taxon>
        <taxon>Agaricomycotina</taxon>
        <taxon>Agaricomycetes</taxon>
        <taxon>Agaricomycetidae</taxon>
        <taxon>Agaricales</taxon>
        <taxon>Agaricineae</taxon>
        <taxon>Nidulariaceae</taxon>
        <taxon>Crucibulum</taxon>
    </lineage>
</organism>
<keyword evidence="3" id="KW-1185">Reference proteome</keyword>